<evidence type="ECO:0000256" key="1">
    <source>
        <dbReference type="ARBA" id="ARBA00003729"/>
    </source>
</evidence>
<keyword evidence="7" id="KW-0805">Transcription regulation</keyword>
<evidence type="ECO:0000256" key="6">
    <source>
        <dbReference type="ARBA" id="ARBA00022833"/>
    </source>
</evidence>
<dbReference type="Proteomes" id="UP000324632">
    <property type="component" value="Chromosome 24"/>
</dbReference>
<feature type="compositionally biased region" description="Polar residues" evidence="12">
    <location>
        <begin position="2162"/>
        <end position="2172"/>
    </location>
</feature>
<evidence type="ECO:0000256" key="2">
    <source>
        <dbReference type="ARBA" id="ARBA00004123"/>
    </source>
</evidence>
<dbReference type="PANTHER" id="PTHR46599">
    <property type="entry name" value="PIGGYBAC TRANSPOSABLE ELEMENT-DERIVED PROTEIN 4"/>
    <property type="match status" value="1"/>
</dbReference>
<proteinExistence type="predicted"/>
<dbReference type="PROSITE" id="PS51253">
    <property type="entry name" value="HTH_CENPB"/>
    <property type="match status" value="1"/>
</dbReference>
<dbReference type="Pfam" id="PF13843">
    <property type="entry name" value="DDE_Tnp_1_7"/>
    <property type="match status" value="1"/>
</dbReference>
<feature type="compositionally biased region" description="Basic and acidic residues" evidence="12">
    <location>
        <begin position="1894"/>
        <end position="1912"/>
    </location>
</feature>
<evidence type="ECO:0000256" key="11">
    <source>
        <dbReference type="PROSITE-ProRule" id="PRU00042"/>
    </source>
</evidence>
<keyword evidence="6" id="KW-0862">Zinc</keyword>
<evidence type="ECO:0000313" key="15">
    <source>
        <dbReference type="EMBL" id="KAA0703526.1"/>
    </source>
</evidence>
<feature type="compositionally biased region" description="Polar residues" evidence="12">
    <location>
        <begin position="1917"/>
        <end position="1939"/>
    </location>
</feature>
<keyword evidence="5 11" id="KW-0863">Zinc-finger</keyword>
<keyword evidence="8" id="KW-0238">DNA-binding</keyword>
<comment type="caution">
    <text evidence="15">The sequence shown here is derived from an EMBL/GenBank/DDBJ whole genome shotgun (WGS) entry which is preliminary data.</text>
</comment>
<feature type="region of interest" description="Disordered" evidence="12">
    <location>
        <begin position="1852"/>
        <end position="2172"/>
    </location>
</feature>
<organism evidence="15 16">
    <name type="scientific">Triplophysa tibetana</name>
    <dbReference type="NCBI Taxonomy" id="1572043"/>
    <lineage>
        <taxon>Eukaryota</taxon>
        <taxon>Metazoa</taxon>
        <taxon>Chordata</taxon>
        <taxon>Craniata</taxon>
        <taxon>Vertebrata</taxon>
        <taxon>Euteleostomi</taxon>
        <taxon>Actinopterygii</taxon>
        <taxon>Neopterygii</taxon>
        <taxon>Teleostei</taxon>
        <taxon>Ostariophysi</taxon>
        <taxon>Cypriniformes</taxon>
        <taxon>Nemacheilidae</taxon>
        <taxon>Triplophysa</taxon>
    </lineage>
</organism>
<keyword evidence="10" id="KW-0539">Nucleus</keyword>
<dbReference type="InterPro" id="IPR029526">
    <property type="entry name" value="PGBD"/>
</dbReference>
<dbReference type="PROSITE" id="PS50157">
    <property type="entry name" value="ZINC_FINGER_C2H2_2"/>
    <property type="match status" value="2"/>
</dbReference>
<keyword evidence="16" id="KW-1185">Reference proteome</keyword>
<dbReference type="FunFam" id="3.30.160.60:FF:000298">
    <property type="entry name" value="zinc finger protein 280D isoform X1"/>
    <property type="match status" value="1"/>
</dbReference>
<dbReference type="GO" id="GO:0005634">
    <property type="term" value="C:nucleus"/>
    <property type="evidence" value="ECO:0007669"/>
    <property type="project" value="UniProtKB-SubCell"/>
</dbReference>
<accession>A0A5A9N3M6</accession>
<feature type="compositionally biased region" description="Basic and acidic residues" evidence="12">
    <location>
        <begin position="2057"/>
        <end position="2084"/>
    </location>
</feature>
<dbReference type="InterPro" id="IPR006600">
    <property type="entry name" value="HTH_CenpB_DNA-bd_dom"/>
</dbReference>
<dbReference type="InterPro" id="IPR013087">
    <property type="entry name" value="Znf_C2H2_type"/>
</dbReference>
<dbReference type="Gene3D" id="3.30.160.60">
    <property type="entry name" value="Classic Zinc Finger"/>
    <property type="match status" value="2"/>
</dbReference>
<dbReference type="GO" id="GO:0003677">
    <property type="term" value="F:DNA binding"/>
    <property type="evidence" value="ECO:0007669"/>
    <property type="project" value="UniProtKB-KW"/>
</dbReference>
<evidence type="ECO:0000256" key="4">
    <source>
        <dbReference type="ARBA" id="ARBA00022737"/>
    </source>
</evidence>
<dbReference type="Pfam" id="PF25429">
    <property type="entry name" value="zf-POGZ"/>
    <property type="match status" value="1"/>
</dbReference>
<evidence type="ECO:0000256" key="12">
    <source>
        <dbReference type="SAM" id="MobiDB-lite"/>
    </source>
</evidence>
<dbReference type="InterPro" id="IPR057618">
    <property type="entry name" value="Znf_POGZ/Z280C-D-like"/>
</dbReference>
<feature type="compositionally biased region" description="Basic and acidic residues" evidence="12">
    <location>
        <begin position="1379"/>
        <end position="1388"/>
    </location>
</feature>
<comment type="function">
    <text evidence="1">May function as a transcription factor.</text>
</comment>
<evidence type="ECO:0000256" key="10">
    <source>
        <dbReference type="ARBA" id="ARBA00023242"/>
    </source>
</evidence>
<evidence type="ECO:0000256" key="9">
    <source>
        <dbReference type="ARBA" id="ARBA00023163"/>
    </source>
</evidence>
<dbReference type="SMART" id="SM00355">
    <property type="entry name" value="ZnF_C2H2"/>
    <property type="match status" value="7"/>
</dbReference>
<keyword evidence="3" id="KW-0479">Metal-binding</keyword>
<evidence type="ECO:0000256" key="7">
    <source>
        <dbReference type="ARBA" id="ARBA00023015"/>
    </source>
</evidence>
<feature type="compositionally biased region" description="Basic and acidic residues" evidence="12">
    <location>
        <begin position="2092"/>
        <end position="2103"/>
    </location>
</feature>
<feature type="domain" description="HTH CENPB-type" evidence="14">
    <location>
        <begin position="1492"/>
        <end position="1564"/>
    </location>
</feature>
<dbReference type="EMBL" id="SOYY01000024">
    <property type="protein sequence ID" value="KAA0703526.1"/>
    <property type="molecule type" value="Genomic_DNA"/>
</dbReference>
<evidence type="ECO:0000256" key="8">
    <source>
        <dbReference type="ARBA" id="ARBA00023125"/>
    </source>
</evidence>
<feature type="compositionally biased region" description="Basic and acidic residues" evidence="12">
    <location>
        <begin position="1940"/>
        <end position="1965"/>
    </location>
</feature>
<keyword evidence="4" id="KW-0677">Repeat</keyword>
<reference evidence="15 16" key="1">
    <citation type="journal article" date="2019" name="Mol. Ecol. Resour.">
        <title>Chromosome-level genome assembly of Triplophysa tibetana, a fish adapted to the harsh high-altitude environment of the Tibetan Plateau.</title>
        <authorList>
            <person name="Yang X."/>
            <person name="Liu H."/>
            <person name="Ma Z."/>
            <person name="Zou Y."/>
            <person name="Zou M."/>
            <person name="Mao Y."/>
            <person name="Li X."/>
            <person name="Wang H."/>
            <person name="Chen T."/>
            <person name="Wang W."/>
            <person name="Yang R."/>
        </authorList>
    </citation>
    <scope>NUCLEOTIDE SEQUENCE [LARGE SCALE GENOMIC DNA]</scope>
    <source>
        <strain evidence="15">TTIB1903HZAU</strain>
        <tissue evidence="15">Muscle</tissue>
    </source>
</reference>
<evidence type="ECO:0000259" key="14">
    <source>
        <dbReference type="PROSITE" id="PS51253"/>
    </source>
</evidence>
<comment type="subcellular location">
    <subcellularLocation>
        <location evidence="2">Nucleus</location>
    </subcellularLocation>
</comment>
<dbReference type="InterPro" id="IPR036236">
    <property type="entry name" value="Znf_C2H2_sf"/>
</dbReference>
<evidence type="ECO:0000259" key="13">
    <source>
        <dbReference type="PROSITE" id="PS50157"/>
    </source>
</evidence>
<evidence type="ECO:0000256" key="5">
    <source>
        <dbReference type="ARBA" id="ARBA00022771"/>
    </source>
</evidence>
<dbReference type="PANTHER" id="PTHR46599:SF1">
    <property type="entry name" value="POGO TRANSPOSABLE ELEMENT WITH ZNF DOMAIN"/>
    <property type="match status" value="1"/>
</dbReference>
<dbReference type="PROSITE" id="PS00028">
    <property type="entry name" value="ZINC_FINGER_C2H2_1"/>
    <property type="match status" value="4"/>
</dbReference>
<keyword evidence="9" id="KW-0804">Transcription</keyword>
<feature type="compositionally biased region" description="Basic and acidic residues" evidence="12">
    <location>
        <begin position="2139"/>
        <end position="2161"/>
    </location>
</feature>
<feature type="compositionally biased region" description="Basic and acidic residues" evidence="12">
    <location>
        <begin position="1987"/>
        <end position="2021"/>
    </location>
</feature>
<feature type="compositionally biased region" description="Acidic residues" evidence="12">
    <location>
        <begin position="1871"/>
        <end position="1893"/>
    </location>
</feature>
<protein>
    <submittedName>
        <fullName evidence="15">Pogo transposable element with ZNF domain</fullName>
    </submittedName>
</protein>
<sequence>MLSLEGKTPFSCSSDHSSLFLGLQRTSGRNSNPEMASSTYQPMRARLRAELYCFEHISVKLIHRNMDADLFMECEEEELEPWQQQPLMDDLVGNAESNTYTVTPQVVSADTPKPVQGQQVILTPSGGGLSTVSLSQVLMSGTSTITNAGNSQPFYFTTQIDLVDFNAVCFSVVNEQGLPVQNFHTLQPGQGPMGLVLNLQQGQTVRPITLVQAPGTQIFKPAVGSTQIITQSAQMRGAAPNASVAQTPSSFSTVQIPATLTIRTTSGVTLPTVNSLSTMSSTTAHPSAQRTTTKILTIKPGTSPLELQNLMSLVKSVNLPGGAQAQTFVVMNHQKTGPPVVSSAVPSTPPTVVQTIPVTNIAQSSYHSCPRCGAPFKMIEALRSHMCFCCPDAGTAAKGGSTPASNISASQTSPKTLVVVPKVNTESSSFKGEETQSRLVMLVDDFYYGTFEGNRVYVPMDNLKEPLPFRCLTCNKKLKNNIRLMTHMRYHVELDQQNGEMGTHTSCQHCFRHFPSPFRLQCHLESVHTSLESSTIYKHISLCLAICFSDRKLHAATCKICEWSFENEPVFLQHMKNTHKPGEMPYVCQVCEYRSSFYSDVLKHFHTWHEDTRHLLCQYCLKVFKHSSSYQKHYVCHQVTIRAYVGQKKASQSSSKTPVTLMNSITSSQAVNTGDQQSQKQGPGRKQVSRMFDYIVNFQEQRALLGRHKCVECTFEVPDFANHYPTYVHCSLCFYSTCCSRAYANHMINGLKLSCAECTYSTSVGNLMAKHMAKFRGHSSCIFTRRATLAYDRFACNIYSVANLWELSQPSVIAHKCLETDIEFCQVEEEEVEGPQGDEASDVGTQPDWLSMEHWSVPRDEGTVPQFAESCGPQLLMSKTSDVLDYFTLFFPDVLFEQIVYETNAYASYCCAFGKGDPTWYPVVTEEIKGFFGLCILMGLESLPEPEMFWSSEQCQGRFASKTREVFQWTMSVTRFKQIRAHIRMSSMIVENNEQSVDKLLFFQPMLDVLQTSMKDAYIPNKCLTIDQAFLPSHEKGIVREKSKNSQPRIWLLCDSKSGFCHKLLVLTQQEKHKDMGRSVVPHLIEDLQGKHHHFFLSSSLASVPLMRELYEVGIYCSTSVLPNSSILPVELWDLPPLENPGDFQQYDYSPLLATRWRDSKQLVCLSTNAEAGQPDTVWRRSTDKMGDLTSMERPLAFKLLQDNMRGVDICNQLLTCNQLGGLILDTNWRRLFWFLVNLSVINSFIVLRETRKERPPVWCLGGHFSQVIYRNRLGYQLAKIAERYHRKQIFESAVLQDSSQTSVKQESSETQEGVRHRLAKISRKTKRSDEMTYVASRHLHNMFLHNTVSILQIYIRFTFREGMPYALDRRTKRFEAKREVHPSEDKNSLCGADSEDQGVDQEMAPLEDTDMDTDTAGSDVDPQEILNRHKGEIEVANSTLSHPAKDREEPLSIHQRRILLLALCGGIQKASNEMSTKPQLIKSWLRDKEKQLDEVSCSRRGEAFDRLVEWVLAQREQQFPISEAKLFEKTSEMQSQTDEGDSFRISYEWAVSFMLQNKLGLDVPISEHRELPHAMEENCQRFTEFVHGQIKTNNIQKCMIGAMDQLSIFVDFNLLNENTSISNEKAFQLTGSGKPFVKIYLTVLADGTVMPAMVFTTKAGSKSSESLPDSVLLMATEGGLSGTEQIEVWAARVWKQHPDWQSEMEAMLVMDSHHTRVSEDFISTISSAKILPAIVPVGCTGRHQPLEMCVRPVLQRLLLARWAQRSASDGTSEVQPEDVVQLLVTWLGEAMSCFSRKREFIQHSFCLARLIPDHLQEEHTNLPGNPLELINLLLDGLGLVSGHEVVEIDSADEEEPMETCTVSKTNLVDEPIDLTEETEIVENEDEETDDEDKTPTERNKTKIISEERTADCSEIASESTDISQSSPKSDTGSNNSEQSCKDLDEPRQDLKEPHQDPIEPRQDPIEPLQDPIEPLQDPIEPLQDPIDTRQDPMEPRQDPMEPRQDPMEPRQDPMEPRQDPNEPCQDPNEPCQDPNEPCQDPMEPRQDPNEPCQDPNEPRQDPNEPRRDPNEPRRDPNEPRQDPNEPCQDPYEPRQDPDEPRQDPNAPRPDPNEPGQDPNQPRQDPNEPRQDPNGTRQDPNEPRQDPNEPRQDPNEPRQDLDANQTDSASNR</sequence>
<evidence type="ECO:0000313" key="16">
    <source>
        <dbReference type="Proteomes" id="UP000324632"/>
    </source>
</evidence>
<evidence type="ECO:0000256" key="3">
    <source>
        <dbReference type="ARBA" id="ARBA00022723"/>
    </source>
</evidence>
<feature type="domain" description="C2H2-type" evidence="13">
    <location>
        <begin position="505"/>
        <end position="533"/>
    </location>
</feature>
<feature type="region of interest" description="Disordered" evidence="12">
    <location>
        <begin position="1379"/>
        <end position="1400"/>
    </location>
</feature>
<gene>
    <name evidence="15" type="ORF">E1301_Tti014195</name>
</gene>
<dbReference type="GO" id="GO:0008270">
    <property type="term" value="F:zinc ion binding"/>
    <property type="evidence" value="ECO:0007669"/>
    <property type="project" value="UniProtKB-KW"/>
</dbReference>
<feature type="domain" description="C2H2-type" evidence="13">
    <location>
        <begin position="469"/>
        <end position="496"/>
    </location>
</feature>
<dbReference type="SUPFAM" id="SSF57667">
    <property type="entry name" value="beta-beta-alpha zinc fingers"/>
    <property type="match status" value="1"/>
</dbReference>
<name>A0A5A9N3M6_9TELE</name>